<evidence type="ECO:0000313" key="3">
    <source>
        <dbReference type="EMBL" id="KAG6302022.1"/>
    </source>
</evidence>
<evidence type="ECO:0000256" key="1">
    <source>
        <dbReference type="SAM" id="Coils"/>
    </source>
</evidence>
<accession>A0A9P7QMD1</accession>
<evidence type="ECO:0000313" key="4">
    <source>
        <dbReference type="Proteomes" id="UP000707071"/>
    </source>
</evidence>
<dbReference type="EMBL" id="SRRH01000032">
    <property type="protein sequence ID" value="KAG6302022.1"/>
    <property type="molecule type" value="Genomic_DNA"/>
</dbReference>
<keyword evidence="4" id="KW-1185">Reference proteome</keyword>
<reference evidence="3 4" key="1">
    <citation type="journal article" date="2020" name="bioRxiv">
        <title>Whole genome comparisons of ergot fungi reveals the divergence and evolution of species within the genus Claviceps are the result of varying mechanisms driving genome evolution and host range expansion.</title>
        <authorList>
            <person name="Wyka S.A."/>
            <person name="Mondo S.J."/>
            <person name="Liu M."/>
            <person name="Dettman J."/>
            <person name="Nalam V."/>
            <person name="Broders K.D."/>
        </authorList>
    </citation>
    <scope>NUCLEOTIDE SEQUENCE [LARGE SCALE GENOMIC DNA]</scope>
    <source>
        <strain evidence="3 4">Clav52</strain>
    </source>
</reference>
<dbReference type="Gene3D" id="1.10.287.1490">
    <property type="match status" value="1"/>
</dbReference>
<dbReference type="AlphaFoldDB" id="A0A9P7QMD1"/>
<feature type="compositionally biased region" description="Polar residues" evidence="2">
    <location>
        <begin position="1"/>
        <end position="13"/>
    </location>
</feature>
<feature type="region of interest" description="Disordered" evidence="2">
    <location>
        <begin position="1"/>
        <end position="37"/>
    </location>
</feature>
<dbReference type="Proteomes" id="UP000707071">
    <property type="component" value="Unassembled WGS sequence"/>
</dbReference>
<evidence type="ECO:0000256" key="2">
    <source>
        <dbReference type="SAM" id="MobiDB-lite"/>
    </source>
</evidence>
<organism evidence="3 4">
    <name type="scientific">Claviceps aff. purpurea</name>
    <dbReference type="NCBI Taxonomy" id="1967640"/>
    <lineage>
        <taxon>Eukaryota</taxon>
        <taxon>Fungi</taxon>
        <taxon>Dikarya</taxon>
        <taxon>Ascomycota</taxon>
        <taxon>Pezizomycotina</taxon>
        <taxon>Sordariomycetes</taxon>
        <taxon>Hypocreomycetidae</taxon>
        <taxon>Hypocreales</taxon>
        <taxon>Clavicipitaceae</taxon>
        <taxon>Claviceps</taxon>
    </lineage>
</organism>
<keyword evidence="1" id="KW-0175">Coiled coil</keyword>
<sequence length="455" mass="51570">MQVPKQKTFSSVLMASPSDPNPHQPKRPTRDEDAGKRATCIIDTRTSENPQTRIEGKLDDLTKGVADIPSKVCDEFMKRCVESENQLVTKSKEAEELRSEVESLKEQLQQEKADSQDKVQQLQTKSSEAKALGSELQSLKEQLQQQKSDSQEKVAELTTTIQGLDEDKRKLREVILGNALRHEVSDDDIRQRFVNIRQQIQAVVNNPAYDKTRRFMPGTAENESEFRFHQQYNSYSPEDRIFLMRSRVYQILCHFVFSRDAFGLAGPVPPLQHNREAQLDQFLGDFEGLLRTKKVTNEVISDWRLATFKCVESFSAAPYDNSNARGEIRHFLIPLLISERNLLKKIGTEIDRLCDDAFALRLLTRKSGDRYHFDGPTRGEKYVPAKGTVEVCAVLGGGEVSNRVEFSICGALIKHTGNEESEVTCVLEPAHVVVQAKKSYKPSHLTRDSGRSDTR</sequence>
<proteinExistence type="predicted"/>
<protein>
    <submittedName>
        <fullName evidence="3">Uncharacterized protein</fullName>
    </submittedName>
</protein>
<gene>
    <name evidence="3" type="ORF">E4U09_004027</name>
</gene>
<name>A0A9P7QMD1_9HYPO</name>
<feature type="coiled-coil region" evidence="1">
    <location>
        <begin position="80"/>
        <end position="174"/>
    </location>
</feature>
<comment type="caution">
    <text evidence="3">The sequence shown here is derived from an EMBL/GenBank/DDBJ whole genome shotgun (WGS) entry which is preliminary data.</text>
</comment>